<dbReference type="InterPro" id="IPR011041">
    <property type="entry name" value="Quinoprot_gluc/sorb_DH_b-prop"/>
</dbReference>
<feature type="compositionally biased region" description="Low complexity" evidence="1">
    <location>
        <begin position="66"/>
        <end position="76"/>
    </location>
</feature>
<evidence type="ECO:0000313" key="4">
    <source>
        <dbReference type="Proteomes" id="UP000248783"/>
    </source>
</evidence>
<evidence type="ECO:0000313" key="3">
    <source>
        <dbReference type="EMBL" id="PZR54227.1"/>
    </source>
</evidence>
<reference evidence="3 4" key="1">
    <citation type="submission" date="2018-06" db="EMBL/GenBank/DDBJ databases">
        <title>Whole genome sequencing of a novel hydrocarbon degrading bacterial strain, PW21 isolated from oil contaminated produced water sample.</title>
        <authorList>
            <person name="Nagkirti P."/>
            <person name="Shaikh A."/>
            <person name="Gowdaman V."/>
            <person name="Engineer A.E."/>
            <person name="Dagar S."/>
            <person name="Dhakephalkar P.K."/>
        </authorList>
    </citation>
    <scope>NUCLEOTIDE SEQUENCE [LARGE SCALE GENOMIC DNA]</scope>
    <source>
        <strain evidence="3 4">PW21</strain>
    </source>
</reference>
<feature type="compositionally biased region" description="Basic residues" evidence="1">
    <location>
        <begin position="13"/>
        <end position="25"/>
    </location>
</feature>
<feature type="compositionally biased region" description="Basic and acidic residues" evidence="1">
    <location>
        <begin position="1"/>
        <end position="12"/>
    </location>
</feature>
<gene>
    <name evidence="3" type="ORF">DNL40_04735</name>
</gene>
<feature type="compositionally biased region" description="Basic and acidic residues" evidence="1">
    <location>
        <begin position="181"/>
        <end position="201"/>
    </location>
</feature>
<feature type="region of interest" description="Disordered" evidence="1">
    <location>
        <begin position="49"/>
        <end position="80"/>
    </location>
</feature>
<evidence type="ECO:0000256" key="1">
    <source>
        <dbReference type="SAM" id="MobiDB-lite"/>
    </source>
</evidence>
<comment type="caution">
    <text evidence="3">The sequence shown here is derived from an EMBL/GenBank/DDBJ whole genome shotgun (WGS) entry which is preliminary data.</text>
</comment>
<dbReference type="AlphaFoldDB" id="A0A2W5WS99"/>
<dbReference type="SUPFAM" id="SSF50952">
    <property type="entry name" value="Soluble quinoprotein glucose dehydrogenase"/>
    <property type="match status" value="1"/>
</dbReference>
<keyword evidence="4" id="KW-1185">Reference proteome</keyword>
<protein>
    <submittedName>
        <fullName evidence="3">PQQ-dependent sugar dehydrogenase</fullName>
    </submittedName>
</protein>
<organism evidence="3 4">
    <name type="scientific">Xylanimonas oleitrophica</name>
    <dbReference type="NCBI Taxonomy" id="2607479"/>
    <lineage>
        <taxon>Bacteria</taxon>
        <taxon>Bacillati</taxon>
        <taxon>Actinomycetota</taxon>
        <taxon>Actinomycetes</taxon>
        <taxon>Micrococcales</taxon>
        <taxon>Promicromonosporaceae</taxon>
        <taxon>Xylanimonas</taxon>
    </lineage>
</organism>
<feature type="domain" description="Glucose/Sorbosone dehydrogenase" evidence="2">
    <location>
        <begin position="229"/>
        <end position="477"/>
    </location>
</feature>
<dbReference type="EMBL" id="QKWH01000002">
    <property type="protein sequence ID" value="PZR54227.1"/>
    <property type="molecule type" value="Genomic_DNA"/>
</dbReference>
<dbReference type="PANTHER" id="PTHR19328">
    <property type="entry name" value="HEDGEHOG-INTERACTING PROTEIN"/>
    <property type="match status" value="1"/>
</dbReference>
<sequence>MEHAASRTPDRRWPRRRWPRRRCHRPPAAPTVVLPVVLSLVLAACGAGGEAGERVTPPISPPAQTAPPSAQPEAPAGGVPEAHEGAVTAQVRTVATGLTTPWGLARLPGGSLLVSLRDEGRLVVVDPASGSVDEVTGPGADELAEQTVARGEGGLLGVAVAPTPADAVGRTPAGGDTVPQARDDTVPQARDDTVPQARDDTAPQTRDGAVPEARDGGSPADRVAVYVYRTGADDNAVLRGVLDVGSTPTLGALTPVVEGIPTGSSHDGGQVAFGPDGHLYVATGDAGDRESAQDLGSLAGKVLRVTGTGEPAPGNPFDGSPVWSLGHRNVQGLGWDPAGRMLASEFGAAAWDELNQVVPGGNYGWPDVEGAADGEVEPAYPGGPPVVDGFVDPLVTWPPADASPSGLAVTAEGVYLAALRGERLWRVPLLGTDGATAGEEVRLGEPQELLTAAGRLRAVVADPDGSLWVLTSNTDGRGAPGADDDRLLHVTLAPS</sequence>
<dbReference type="RefSeq" id="WP_111250084.1">
    <property type="nucleotide sequence ID" value="NZ_QKWH01000002.1"/>
</dbReference>
<dbReference type="Proteomes" id="UP000248783">
    <property type="component" value="Unassembled WGS sequence"/>
</dbReference>
<dbReference type="InterPro" id="IPR011042">
    <property type="entry name" value="6-blade_b-propeller_TolB-like"/>
</dbReference>
<feature type="region of interest" description="Disordered" evidence="1">
    <location>
        <begin position="167"/>
        <end position="218"/>
    </location>
</feature>
<accession>A0A2W5WS99</accession>
<dbReference type="Pfam" id="PF07995">
    <property type="entry name" value="GSDH"/>
    <property type="match status" value="2"/>
</dbReference>
<dbReference type="InterPro" id="IPR012938">
    <property type="entry name" value="Glc/Sorbosone_DH"/>
</dbReference>
<feature type="domain" description="Glucose/Sorbosone dehydrogenase" evidence="2">
    <location>
        <begin position="98"/>
        <end position="163"/>
    </location>
</feature>
<name>A0A2W5WS99_9MICO</name>
<evidence type="ECO:0000259" key="2">
    <source>
        <dbReference type="Pfam" id="PF07995"/>
    </source>
</evidence>
<dbReference type="PANTHER" id="PTHR19328:SF13">
    <property type="entry name" value="HIPL1 PROTEIN"/>
    <property type="match status" value="1"/>
</dbReference>
<dbReference type="Gene3D" id="2.120.10.30">
    <property type="entry name" value="TolB, C-terminal domain"/>
    <property type="match status" value="1"/>
</dbReference>
<proteinExistence type="predicted"/>
<feature type="region of interest" description="Disordered" evidence="1">
    <location>
        <begin position="1"/>
        <end position="27"/>
    </location>
</feature>